<keyword evidence="2" id="KW-1185">Reference proteome</keyword>
<sequence length="90" mass="10778">MVLQVKIKYFLQILHNQGKFGIYFLSDFGFSFFIFVICYVVYFGCGNFDSKSCNQDLYLDSIFDICGFLTFKDWWELFFIPCNNNQNHFI</sequence>
<name>A0ACB0J5S8_TRIPR</name>
<comment type="caution">
    <text evidence="1">The sequence shown here is derived from an EMBL/GenBank/DDBJ whole genome shotgun (WGS) entry which is preliminary data.</text>
</comment>
<gene>
    <name evidence="1" type="ORF">MILVUS5_LOCUS9348</name>
</gene>
<reference evidence="1" key="1">
    <citation type="submission" date="2023-10" db="EMBL/GenBank/DDBJ databases">
        <authorList>
            <person name="Rodriguez Cubillos JULIANA M."/>
            <person name="De Vega J."/>
        </authorList>
    </citation>
    <scope>NUCLEOTIDE SEQUENCE</scope>
</reference>
<dbReference type="Proteomes" id="UP001177021">
    <property type="component" value="Unassembled WGS sequence"/>
</dbReference>
<accession>A0ACB0J5S8</accession>
<dbReference type="EMBL" id="CASHSV030000024">
    <property type="protein sequence ID" value="CAJ2639294.1"/>
    <property type="molecule type" value="Genomic_DNA"/>
</dbReference>
<evidence type="ECO:0000313" key="2">
    <source>
        <dbReference type="Proteomes" id="UP001177021"/>
    </source>
</evidence>
<organism evidence="1 2">
    <name type="scientific">Trifolium pratense</name>
    <name type="common">Red clover</name>
    <dbReference type="NCBI Taxonomy" id="57577"/>
    <lineage>
        <taxon>Eukaryota</taxon>
        <taxon>Viridiplantae</taxon>
        <taxon>Streptophyta</taxon>
        <taxon>Embryophyta</taxon>
        <taxon>Tracheophyta</taxon>
        <taxon>Spermatophyta</taxon>
        <taxon>Magnoliopsida</taxon>
        <taxon>eudicotyledons</taxon>
        <taxon>Gunneridae</taxon>
        <taxon>Pentapetalae</taxon>
        <taxon>rosids</taxon>
        <taxon>fabids</taxon>
        <taxon>Fabales</taxon>
        <taxon>Fabaceae</taxon>
        <taxon>Papilionoideae</taxon>
        <taxon>50 kb inversion clade</taxon>
        <taxon>NPAAA clade</taxon>
        <taxon>Hologalegina</taxon>
        <taxon>IRL clade</taxon>
        <taxon>Trifolieae</taxon>
        <taxon>Trifolium</taxon>
    </lineage>
</organism>
<proteinExistence type="predicted"/>
<protein>
    <submittedName>
        <fullName evidence="1">Uncharacterized protein</fullName>
    </submittedName>
</protein>
<evidence type="ECO:0000313" key="1">
    <source>
        <dbReference type="EMBL" id="CAJ2639294.1"/>
    </source>
</evidence>